<dbReference type="EMBL" id="FRBN01000031">
    <property type="protein sequence ID" value="SHL71695.1"/>
    <property type="molecule type" value="Genomic_DNA"/>
</dbReference>
<organism evidence="1 2">
    <name type="scientific">Roseovarius marisflavi</name>
    <dbReference type="NCBI Taxonomy" id="1054996"/>
    <lineage>
        <taxon>Bacteria</taxon>
        <taxon>Pseudomonadati</taxon>
        <taxon>Pseudomonadota</taxon>
        <taxon>Alphaproteobacteria</taxon>
        <taxon>Rhodobacterales</taxon>
        <taxon>Roseobacteraceae</taxon>
        <taxon>Roseovarius</taxon>
    </lineage>
</organism>
<gene>
    <name evidence="1" type="ORF">SAMN05444414_13127</name>
</gene>
<dbReference type="Proteomes" id="UP000184191">
    <property type="component" value="Unassembled WGS sequence"/>
</dbReference>
<evidence type="ECO:0000313" key="1">
    <source>
        <dbReference type="EMBL" id="SHL71695.1"/>
    </source>
</evidence>
<reference evidence="2" key="1">
    <citation type="submission" date="2016-11" db="EMBL/GenBank/DDBJ databases">
        <authorList>
            <person name="Varghese N."/>
            <person name="Submissions S."/>
        </authorList>
    </citation>
    <scope>NUCLEOTIDE SEQUENCE [LARGE SCALE GENOMIC DNA]</scope>
    <source>
        <strain evidence="2">DSM 29327</strain>
    </source>
</reference>
<name>A0A1M7CWW8_9RHOB</name>
<sequence length="46" mass="5313">MVWGAYRPLNASLTFNVHKYTRPIVRIGLRFQRVAATQIKADLRAL</sequence>
<dbReference type="AlphaFoldDB" id="A0A1M7CWW8"/>
<dbReference type="STRING" id="1054996.SAMN05444414_13127"/>
<accession>A0A1M7CWW8</accession>
<keyword evidence="2" id="KW-1185">Reference proteome</keyword>
<protein>
    <submittedName>
        <fullName evidence="1">Uncharacterized protein</fullName>
    </submittedName>
</protein>
<evidence type="ECO:0000313" key="2">
    <source>
        <dbReference type="Proteomes" id="UP000184191"/>
    </source>
</evidence>
<proteinExistence type="predicted"/>